<dbReference type="GO" id="GO:0015421">
    <property type="term" value="F:ABC-type oligopeptide transporter activity"/>
    <property type="evidence" value="ECO:0007669"/>
    <property type="project" value="TreeGrafter"/>
</dbReference>
<dbReference type="InterPro" id="IPR017871">
    <property type="entry name" value="ABC_transporter-like_CS"/>
</dbReference>
<evidence type="ECO:0000259" key="9">
    <source>
        <dbReference type="PROSITE" id="PS50893"/>
    </source>
</evidence>
<protein>
    <submittedName>
        <fullName evidence="11">ATP-binding cassette, subfamily B</fullName>
    </submittedName>
</protein>
<dbReference type="FunFam" id="3.40.50.300:FF:000287">
    <property type="entry name" value="Multidrug ABC transporter ATP-binding protein"/>
    <property type="match status" value="1"/>
</dbReference>
<dbReference type="OrthoDB" id="9762517at2"/>
<evidence type="ECO:0000256" key="4">
    <source>
        <dbReference type="ARBA" id="ARBA00022741"/>
    </source>
</evidence>
<dbReference type="Proteomes" id="UP000184088">
    <property type="component" value="Unassembled WGS sequence"/>
</dbReference>
<name>A0A1M4ZCM5_9THEO</name>
<keyword evidence="6 8" id="KW-1133">Transmembrane helix</keyword>
<feature type="transmembrane region" description="Helical" evidence="8">
    <location>
        <begin position="146"/>
        <end position="169"/>
    </location>
</feature>
<feature type="transmembrane region" description="Helical" evidence="8">
    <location>
        <begin position="284"/>
        <end position="303"/>
    </location>
</feature>
<dbReference type="Pfam" id="PF00005">
    <property type="entry name" value="ABC_tran"/>
    <property type="match status" value="1"/>
</dbReference>
<reference evidence="11 12" key="1">
    <citation type="submission" date="2016-11" db="EMBL/GenBank/DDBJ databases">
        <authorList>
            <person name="Jaros S."/>
            <person name="Januszkiewicz K."/>
            <person name="Wedrychowicz H."/>
        </authorList>
    </citation>
    <scope>NUCLEOTIDE SEQUENCE [LARGE SCALE GENOMIC DNA]</scope>
    <source>
        <strain evidence="11 12">DSM 17918</strain>
    </source>
</reference>
<dbReference type="SUPFAM" id="SSF52540">
    <property type="entry name" value="P-loop containing nucleoside triphosphate hydrolases"/>
    <property type="match status" value="1"/>
</dbReference>
<keyword evidence="5 11" id="KW-0067">ATP-binding</keyword>
<dbReference type="STRING" id="1121256.SAMN02746089_01396"/>
<dbReference type="SUPFAM" id="SSF90123">
    <property type="entry name" value="ABC transporter transmembrane region"/>
    <property type="match status" value="1"/>
</dbReference>
<feature type="transmembrane region" description="Helical" evidence="8">
    <location>
        <begin position="71"/>
        <end position="89"/>
    </location>
</feature>
<dbReference type="PROSITE" id="PS00211">
    <property type="entry name" value="ABC_TRANSPORTER_1"/>
    <property type="match status" value="1"/>
</dbReference>
<evidence type="ECO:0000256" key="7">
    <source>
        <dbReference type="ARBA" id="ARBA00023136"/>
    </source>
</evidence>
<feature type="transmembrane region" description="Helical" evidence="8">
    <location>
        <begin position="32"/>
        <end position="51"/>
    </location>
</feature>
<dbReference type="CDD" id="cd18545">
    <property type="entry name" value="ABC_6TM_YknV_like"/>
    <property type="match status" value="1"/>
</dbReference>
<dbReference type="GO" id="GO:0005524">
    <property type="term" value="F:ATP binding"/>
    <property type="evidence" value="ECO:0007669"/>
    <property type="project" value="UniProtKB-KW"/>
</dbReference>
<dbReference type="Pfam" id="PF00664">
    <property type="entry name" value="ABC_membrane"/>
    <property type="match status" value="1"/>
</dbReference>
<evidence type="ECO:0000256" key="2">
    <source>
        <dbReference type="ARBA" id="ARBA00022448"/>
    </source>
</evidence>
<evidence type="ECO:0000259" key="10">
    <source>
        <dbReference type="PROSITE" id="PS50929"/>
    </source>
</evidence>
<dbReference type="PROSITE" id="PS50929">
    <property type="entry name" value="ABC_TM1F"/>
    <property type="match status" value="1"/>
</dbReference>
<dbReference type="PANTHER" id="PTHR43394:SF1">
    <property type="entry name" value="ATP-BINDING CASSETTE SUB-FAMILY B MEMBER 10, MITOCHONDRIAL"/>
    <property type="match status" value="1"/>
</dbReference>
<sequence>MAKSKLLDDEVLEKPFNKNTFLRIAGYLKPHIKAIALILTLIGITSVIGLLNPYLMKQSIDNYISRGDIKGLTVLVLVFLTLNIISMICSRYRISIMSKVAKNILYQIRQDLFSHLQELSIDFFESRPIGKILSRVIGDVNSLNDVIINTITSIVPDSITLIAIIIILFKLHARLAIIGLIILPFLAVSLFTIQVVSRKRWQQVRKKFSTANAYIHETFAGAKVVKAFVMEDDTCNTFLDLSKDIRRVWLNAIRINNALWPVIDASWGISMALVYWYGIKLLNTGGITIGLLVAFTGYIGMLWQPIINLSNFYNSLISAMAGAERIFEIMDIKPAIIEKPDAVEISEIKGEVEFRNVTFSYDKERDVLKNVSFKVEPGETIALVGPTGAGKTTIINLIARFYDATEGKVLIDGRDIRDIKLKSLRSKMGIMLQDTYLFNGTIADNIRYGKLDATMDEIVNAAKLVGAHDFIINMEKGYDTEIKEMGNRLSVGQRQLIALARTIIADPHILILDEATSSIDTHTEIMLQKALEKVMENRTSFVIAHRLSTIRNADRIFVVDDGRIIEMGSHSELINLKGLYYNLYKSQHEAMEKIS</sequence>
<dbReference type="EMBL" id="FQVH01000013">
    <property type="protein sequence ID" value="SHF15809.1"/>
    <property type="molecule type" value="Genomic_DNA"/>
</dbReference>
<feature type="domain" description="ABC transporter" evidence="9">
    <location>
        <begin position="352"/>
        <end position="586"/>
    </location>
</feature>
<keyword evidence="12" id="KW-1185">Reference proteome</keyword>
<evidence type="ECO:0000313" key="11">
    <source>
        <dbReference type="EMBL" id="SHF15809.1"/>
    </source>
</evidence>
<comment type="subcellular location">
    <subcellularLocation>
        <location evidence="1">Cell membrane</location>
        <topology evidence="1">Multi-pass membrane protein</topology>
    </subcellularLocation>
</comment>
<keyword evidence="2" id="KW-0813">Transport</keyword>
<dbReference type="Gene3D" id="1.20.1560.10">
    <property type="entry name" value="ABC transporter type 1, transmembrane domain"/>
    <property type="match status" value="1"/>
</dbReference>
<dbReference type="InterPro" id="IPR003439">
    <property type="entry name" value="ABC_transporter-like_ATP-bd"/>
</dbReference>
<dbReference type="InterPro" id="IPR003593">
    <property type="entry name" value="AAA+_ATPase"/>
</dbReference>
<dbReference type="InterPro" id="IPR011527">
    <property type="entry name" value="ABC1_TM_dom"/>
</dbReference>
<dbReference type="SMART" id="SM00382">
    <property type="entry name" value="AAA"/>
    <property type="match status" value="1"/>
</dbReference>
<dbReference type="InterPro" id="IPR027417">
    <property type="entry name" value="P-loop_NTPase"/>
</dbReference>
<feature type="transmembrane region" description="Helical" evidence="8">
    <location>
        <begin position="175"/>
        <end position="197"/>
    </location>
</feature>
<keyword evidence="7 8" id="KW-0472">Membrane</keyword>
<keyword evidence="3 8" id="KW-0812">Transmembrane</keyword>
<dbReference type="InterPro" id="IPR039421">
    <property type="entry name" value="Type_1_exporter"/>
</dbReference>
<evidence type="ECO:0000256" key="6">
    <source>
        <dbReference type="ARBA" id="ARBA00022989"/>
    </source>
</evidence>
<dbReference type="PANTHER" id="PTHR43394">
    <property type="entry name" value="ATP-DEPENDENT PERMEASE MDL1, MITOCHONDRIAL"/>
    <property type="match status" value="1"/>
</dbReference>
<dbReference type="GO" id="GO:0005886">
    <property type="term" value="C:plasma membrane"/>
    <property type="evidence" value="ECO:0007669"/>
    <property type="project" value="UniProtKB-SubCell"/>
</dbReference>
<dbReference type="Gene3D" id="3.40.50.300">
    <property type="entry name" value="P-loop containing nucleotide triphosphate hydrolases"/>
    <property type="match status" value="1"/>
</dbReference>
<dbReference type="PROSITE" id="PS50893">
    <property type="entry name" value="ABC_TRANSPORTER_2"/>
    <property type="match status" value="1"/>
</dbReference>
<evidence type="ECO:0000256" key="5">
    <source>
        <dbReference type="ARBA" id="ARBA00022840"/>
    </source>
</evidence>
<evidence type="ECO:0000256" key="3">
    <source>
        <dbReference type="ARBA" id="ARBA00022692"/>
    </source>
</evidence>
<evidence type="ECO:0000313" key="12">
    <source>
        <dbReference type="Proteomes" id="UP000184088"/>
    </source>
</evidence>
<proteinExistence type="predicted"/>
<dbReference type="AlphaFoldDB" id="A0A1M4ZCM5"/>
<evidence type="ECO:0000256" key="1">
    <source>
        <dbReference type="ARBA" id="ARBA00004651"/>
    </source>
</evidence>
<accession>A0A1M4ZCM5</accession>
<dbReference type="InterPro" id="IPR036640">
    <property type="entry name" value="ABC1_TM_sf"/>
</dbReference>
<dbReference type="GO" id="GO:0016887">
    <property type="term" value="F:ATP hydrolysis activity"/>
    <property type="evidence" value="ECO:0007669"/>
    <property type="project" value="InterPro"/>
</dbReference>
<keyword evidence="4" id="KW-0547">Nucleotide-binding</keyword>
<feature type="domain" description="ABC transmembrane type-1" evidence="10">
    <location>
        <begin position="36"/>
        <end position="318"/>
    </location>
</feature>
<dbReference type="RefSeq" id="WP_073343238.1">
    <property type="nucleotide sequence ID" value="NZ_FQVH01000013.1"/>
</dbReference>
<evidence type="ECO:0000256" key="8">
    <source>
        <dbReference type="SAM" id="Phobius"/>
    </source>
</evidence>
<gene>
    <name evidence="11" type="ORF">SAMN02746089_01396</name>
</gene>
<organism evidence="11 12">
    <name type="scientific">Caldanaerobius fijiensis DSM 17918</name>
    <dbReference type="NCBI Taxonomy" id="1121256"/>
    <lineage>
        <taxon>Bacteria</taxon>
        <taxon>Bacillati</taxon>
        <taxon>Bacillota</taxon>
        <taxon>Clostridia</taxon>
        <taxon>Thermoanaerobacterales</taxon>
        <taxon>Thermoanaerobacteraceae</taxon>
        <taxon>Caldanaerobius</taxon>
    </lineage>
</organism>